<evidence type="ECO:0000256" key="6">
    <source>
        <dbReference type="ARBA" id="ARBA00022679"/>
    </source>
</evidence>
<dbReference type="GO" id="GO:0000105">
    <property type="term" value="P:L-histidine biosynthetic process"/>
    <property type="evidence" value="ECO:0007669"/>
    <property type="project" value="UniProtKB-UniRule"/>
</dbReference>
<dbReference type="PROSITE" id="PS00599">
    <property type="entry name" value="AA_TRANSFER_CLASS_2"/>
    <property type="match status" value="1"/>
</dbReference>
<feature type="modified residue" description="N6-(pyridoxal phosphate)lysine" evidence="9">
    <location>
        <position position="227"/>
    </location>
</feature>
<dbReference type="InterPro" id="IPR015421">
    <property type="entry name" value="PyrdxlP-dep_Trfase_major"/>
</dbReference>
<evidence type="ECO:0000256" key="9">
    <source>
        <dbReference type="HAMAP-Rule" id="MF_01023"/>
    </source>
</evidence>
<evidence type="ECO:0000256" key="5">
    <source>
        <dbReference type="ARBA" id="ARBA00022576"/>
    </source>
</evidence>
<sequence length="368" mass="39840">MSIKFGPEYVRAIAPYQGGKPIAEVAREFGLDEASIIKLASNENPLGMPESAKVAMQKAVADIGRYPDANGFDLKAAITAKYDVPAEWITLGNGSNDILELATHAFVQAGQAAMYAEYSFVVYALATQAVGARAIVVKAKDYGHDLEAMAAAITGDTKLIFIANPNNPTGSFIPAAELEAFLARVPPQIVVVLDEAYNEYLPPELQYESISWVRKYPNLLVSRTMSKAYGLAGLRIGFGIAQPLITDLLNRIRQPFNVNSLAQAAAVAALNDTAFLQRSAQLNRDGYRQLTQTFDELGLEYVPSFGNFVMVKVGDDEAAGARVNLALLKQGIIVRPVANYGLPQWLRVTIGLPEENAAFIDALKKLLS</sequence>
<dbReference type="UniPathway" id="UPA00031">
    <property type="reaction ID" value="UER00012"/>
</dbReference>
<dbReference type="PATRIC" id="fig|158899.10.peg.4558"/>
<gene>
    <name evidence="9 11" type="primary">hisC</name>
    <name evidence="11" type="ORF">CFter6_4603</name>
</gene>
<keyword evidence="7 9" id="KW-0663">Pyridoxal phosphate</keyword>
<dbReference type="Pfam" id="PF00155">
    <property type="entry name" value="Aminotran_1_2"/>
    <property type="match status" value="1"/>
</dbReference>
<dbReference type="InterPro" id="IPR050106">
    <property type="entry name" value="HistidinolP_aminotransfase"/>
</dbReference>
<keyword evidence="9" id="KW-0028">Amino-acid biosynthesis</keyword>
<dbReference type="RefSeq" id="WP_061541583.1">
    <property type="nucleotide sequence ID" value="NZ_CP013232.1"/>
</dbReference>
<dbReference type="SUPFAM" id="SSF53383">
    <property type="entry name" value="PLP-dependent transferases"/>
    <property type="match status" value="1"/>
</dbReference>
<dbReference type="HAMAP" id="MF_01023">
    <property type="entry name" value="HisC_aminotrans_2"/>
    <property type="match status" value="1"/>
</dbReference>
<dbReference type="GO" id="GO:0030170">
    <property type="term" value="F:pyridoxal phosphate binding"/>
    <property type="evidence" value="ECO:0007669"/>
    <property type="project" value="InterPro"/>
</dbReference>
<evidence type="ECO:0000259" key="10">
    <source>
        <dbReference type="Pfam" id="PF00155"/>
    </source>
</evidence>
<organism evidence="11">
    <name type="scientific">Collimonas fungivorans</name>
    <dbReference type="NCBI Taxonomy" id="158899"/>
    <lineage>
        <taxon>Bacteria</taxon>
        <taxon>Pseudomonadati</taxon>
        <taxon>Pseudomonadota</taxon>
        <taxon>Betaproteobacteria</taxon>
        <taxon>Burkholderiales</taxon>
        <taxon>Oxalobacteraceae</taxon>
        <taxon>Collimonas</taxon>
    </lineage>
</organism>
<evidence type="ECO:0000313" key="11">
    <source>
        <dbReference type="EMBL" id="AMO97191.1"/>
    </source>
</evidence>
<evidence type="ECO:0000256" key="8">
    <source>
        <dbReference type="ARBA" id="ARBA00047481"/>
    </source>
</evidence>
<dbReference type="NCBIfam" id="TIGR01141">
    <property type="entry name" value="hisC"/>
    <property type="match status" value="1"/>
</dbReference>
<feature type="domain" description="Aminotransferase class I/classII large" evidence="10">
    <location>
        <begin position="36"/>
        <end position="358"/>
    </location>
</feature>
<name>A0A127PID6_9BURK</name>
<dbReference type="InterPro" id="IPR015422">
    <property type="entry name" value="PyrdxlP-dep_Trfase_small"/>
</dbReference>
<evidence type="ECO:0000313" key="12">
    <source>
        <dbReference type="Proteomes" id="UP000072421"/>
    </source>
</evidence>
<reference evidence="11 12" key="1">
    <citation type="submission" date="2015-11" db="EMBL/GenBank/DDBJ databases">
        <title>Exploring the genomic traits of fungus-feeding bacterial genus Collimonas.</title>
        <authorList>
            <person name="Song C."/>
            <person name="Schmidt R."/>
            <person name="de Jager V."/>
            <person name="Krzyzanowska D."/>
            <person name="Jongedijk E."/>
            <person name="Cankar K."/>
            <person name="Beekwilder J."/>
            <person name="van Veen A."/>
            <person name="de Boer W."/>
            <person name="van Veen J.A."/>
            <person name="Garbeva P."/>
        </authorList>
    </citation>
    <scope>NUCLEOTIDE SEQUENCE [LARGE SCALE GENOMIC DNA]</scope>
    <source>
        <strain evidence="11 12">Ter6</strain>
    </source>
</reference>
<protein>
    <recommendedName>
        <fullName evidence="9">Histidinol-phosphate aminotransferase</fullName>
        <ecNumber evidence="9">2.6.1.9</ecNumber>
    </recommendedName>
    <alternativeName>
        <fullName evidence="9">Imidazole acetol-phosphate transaminase</fullName>
    </alternativeName>
</protein>
<dbReference type="GO" id="GO:0004400">
    <property type="term" value="F:histidinol-phosphate transaminase activity"/>
    <property type="evidence" value="ECO:0007669"/>
    <property type="project" value="UniProtKB-UniRule"/>
</dbReference>
<dbReference type="InterPro" id="IPR005861">
    <property type="entry name" value="HisP_aminotrans"/>
</dbReference>
<dbReference type="OrthoDB" id="9813612at2"/>
<dbReference type="PANTHER" id="PTHR43643:SF3">
    <property type="entry name" value="HISTIDINOL-PHOSPHATE AMINOTRANSFERASE"/>
    <property type="match status" value="1"/>
</dbReference>
<dbReference type="InterPro" id="IPR001917">
    <property type="entry name" value="Aminotrans_II_pyridoxalP_BS"/>
</dbReference>
<comment type="similarity">
    <text evidence="3 9">Belongs to the class-II pyridoxal-phosphate-dependent aminotransferase family. Histidinol-phosphate aminotransferase subfamily.</text>
</comment>
<dbReference type="Gene3D" id="3.40.640.10">
    <property type="entry name" value="Type I PLP-dependent aspartate aminotransferase-like (Major domain)"/>
    <property type="match status" value="1"/>
</dbReference>
<accession>A0A127PID6</accession>
<keyword evidence="5 9" id="KW-0032">Aminotransferase</keyword>
<dbReference type="InterPro" id="IPR015424">
    <property type="entry name" value="PyrdxlP-dep_Trfase"/>
</dbReference>
<dbReference type="AlphaFoldDB" id="A0A127PID6"/>
<comment type="cofactor">
    <cofactor evidence="1 9">
        <name>pyridoxal 5'-phosphate</name>
        <dbReference type="ChEBI" id="CHEBI:597326"/>
    </cofactor>
</comment>
<comment type="subunit">
    <text evidence="4 9">Homodimer.</text>
</comment>
<evidence type="ECO:0000256" key="3">
    <source>
        <dbReference type="ARBA" id="ARBA00007970"/>
    </source>
</evidence>
<evidence type="ECO:0000256" key="1">
    <source>
        <dbReference type="ARBA" id="ARBA00001933"/>
    </source>
</evidence>
<dbReference type="PANTHER" id="PTHR43643">
    <property type="entry name" value="HISTIDINOL-PHOSPHATE AMINOTRANSFERASE 2"/>
    <property type="match status" value="1"/>
</dbReference>
<evidence type="ECO:0000256" key="4">
    <source>
        <dbReference type="ARBA" id="ARBA00011738"/>
    </source>
</evidence>
<dbReference type="Gene3D" id="3.90.1150.10">
    <property type="entry name" value="Aspartate Aminotransferase, domain 1"/>
    <property type="match status" value="1"/>
</dbReference>
<evidence type="ECO:0000256" key="7">
    <source>
        <dbReference type="ARBA" id="ARBA00022898"/>
    </source>
</evidence>
<dbReference type="Proteomes" id="UP000072421">
    <property type="component" value="Chromosome"/>
</dbReference>
<dbReference type="EMBL" id="CP013232">
    <property type="protein sequence ID" value="AMO97191.1"/>
    <property type="molecule type" value="Genomic_DNA"/>
</dbReference>
<dbReference type="InterPro" id="IPR004839">
    <property type="entry name" value="Aminotransferase_I/II_large"/>
</dbReference>
<proteinExistence type="inferred from homology"/>
<keyword evidence="9" id="KW-0368">Histidine biosynthesis</keyword>
<keyword evidence="6 9" id="KW-0808">Transferase</keyword>
<evidence type="ECO:0000256" key="2">
    <source>
        <dbReference type="ARBA" id="ARBA00005011"/>
    </source>
</evidence>
<dbReference type="EC" id="2.6.1.9" evidence="9"/>
<dbReference type="CDD" id="cd00609">
    <property type="entry name" value="AAT_like"/>
    <property type="match status" value="1"/>
</dbReference>
<comment type="pathway">
    <text evidence="2 9">Amino-acid biosynthesis; L-histidine biosynthesis; L-histidine from 5-phospho-alpha-D-ribose 1-diphosphate: step 7/9.</text>
</comment>
<comment type="catalytic activity">
    <reaction evidence="8 9">
        <text>L-histidinol phosphate + 2-oxoglutarate = 3-(imidazol-4-yl)-2-oxopropyl phosphate + L-glutamate</text>
        <dbReference type="Rhea" id="RHEA:23744"/>
        <dbReference type="ChEBI" id="CHEBI:16810"/>
        <dbReference type="ChEBI" id="CHEBI:29985"/>
        <dbReference type="ChEBI" id="CHEBI:57766"/>
        <dbReference type="ChEBI" id="CHEBI:57980"/>
        <dbReference type="EC" id="2.6.1.9"/>
    </reaction>
</comment>